<sequence>MNESGALVRPENARGGTVEQALSADPVRIVIVDDHAIVRQGLWSVLERERDLSVVGEASTSDEALAIVERTNPSVVLLDLKLSSGNDCEGLALCERLVGQFDDVGVLVLTTFLDDKLVIEAIHRGAHGYVIKDVDTTELVRAIRAVSKKESAFDSRSAATVVHSINNQLTAPELTDRELRVLGLLARGSSNRGIGAELYISETTVKFHVRNIMRKLGASSRAEAVYEASKNNLI</sequence>
<comment type="caution">
    <text evidence="6">The sequence shown here is derived from an EMBL/GenBank/DDBJ whole genome shotgun (WGS) entry which is preliminary data.</text>
</comment>
<dbReference type="Proteomes" id="UP000253495">
    <property type="component" value="Unassembled WGS sequence"/>
</dbReference>
<dbReference type="InterPro" id="IPR058245">
    <property type="entry name" value="NreC/VraR/RcsB-like_REC"/>
</dbReference>
<keyword evidence="2" id="KW-0238">DNA-binding</keyword>
<dbReference type="GO" id="GO:0000160">
    <property type="term" value="P:phosphorelay signal transduction system"/>
    <property type="evidence" value="ECO:0007669"/>
    <property type="project" value="InterPro"/>
</dbReference>
<dbReference type="SUPFAM" id="SSF52172">
    <property type="entry name" value="CheY-like"/>
    <property type="match status" value="1"/>
</dbReference>
<dbReference type="OrthoDB" id="9808843at2"/>
<gene>
    <name evidence="6" type="ORF">DFQ14_10952</name>
</gene>
<dbReference type="GO" id="GO:0006355">
    <property type="term" value="P:regulation of DNA-templated transcription"/>
    <property type="evidence" value="ECO:0007669"/>
    <property type="project" value="InterPro"/>
</dbReference>
<dbReference type="InterPro" id="IPR016032">
    <property type="entry name" value="Sig_transdc_resp-reg_C-effctor"/>
</dbReference>
<dbReference type="SMART" id="SM00421">
    <property type="entry name" value="HTH_LUXR"/>
    <property type="match status" value="1"/>
</dbReference>
<reference evidence="6 7" key="1">
    <citation type="submission" date="2018-07" db="EMBL/GenBank/DDBJ databases">
        <title>Genomic Encyclopedia of Type Strains, Phase III (KMG-III): the genomes of soil and plant-associated and newly described type strains.</title>
        <authorList>
            <person name="Whitman W."/>
        </authorList>
    </citation>
    <scope>NUCLEOTIDE SEQUENCE [LARGE SCALE GENOMIC DNA]</scope>
    <source>
        <strain evidence="6 7">CECT 8575</strain>
    </source>
</reference>
<evidence type="ECO:0000313" key="6">
    <source>
        <dbReference type="EMBL" id="RCW40975.1"/>
    </source>
</evidence>
<dbReference type="PROSITE" id="PS50043">
    <property type="entry name" value="HTH_LUXR_2"/>
    <property type="match status" value="1"/>
</dbReference>
<dbReference type="InterPro" id="IPR051015">
    <property type="entry name" value="EvgA-like"/>
</dbReference>
<dbReference type="PRINTS" id="PR00038">
    <property type="entry name" value="HTHLUXR"/>
</dbReference>
<dbReference type="PROSITE" id="PS50110">
    <property type="entry name" value="RESPONSE_REGULATORY"/>
    <property type="match status" value="1"/>
</dbReference>
<dbReference type="AlphaFoldDB" id="A0A368VI62"/>
<name>A0A368VI62_9ACTN</name>
<feature type="modified residue" description="4-aspartylphosphate" evidence="3">
    <location>
        <position position="79"/>
    </location>
</feature>
<evidence type="ECO:0000313" key="7">
    <source>
        <dbReference type="Proteomes" id="UP000253495"/>
    </source>
</evidence>
<dbReference type="InterPro" id="IPR000792">
    <property type="entry name" value="Tscrpt_reg_LuxR_C"/>
</dbReference>
<dbReference type="CDD" id="cd06170">
    <property type="entry name" value="LuxR_C_like"/>
    <property type="match status" value="1"/>
</dbReference>
<dbReference type="SMART" id="SM00448">
    <property type="entry name" value="REC"/>
    <property type="match status" value="1"/>
</dbReference>
<dbReference type="InterPro" id="IPR001789">
    <property type="entry name" value="Sig_transdc_resp-reg_receiver"/>
</dbReference>
<keyword evidence="1 3" id="KW-0597">Phosphoprotein</keyword>
<feature type="domain" description="HTH luxR-type" evidence="4">
    <location>
        <begin position="167"/>
        <end position="232"/>
    </location>
</feature>
<proteinExistence type="predicted"/>
<dbReference type="InterPro" id="IPR011006">
    <property type="entry name" value="CheY-like_superfamily"/>
</dbReference>
<dbReference type="PANTHER" id="PTHR45566">
    <property type="entry name" value="HTH-TYPE TRANSCRIPTIONAL REGULATOR YHJB-RELATED"/>
    <property type="match status" value="1"/>
</dbReference>
<dbReference type="Pfam" id="PF00072">
    <property type="entry name" value="Response_reg"/>
    <property type="match status" value="1"/>
</dbReference>
<dbReference type="Gene3D" id="3.40.50.2300">
    <property type="match status" value="1"/>
</dbReference>
<organism evidence="6 7">
    <name type="scientific">Halopolyspora algeriensis</name>
    <dbReference type="NCBI Taxonomy" id="1500506"/>
    <lineage>
        <taxon>Bacteria</taxon>
        <taxon>Bacillati</taxon>
        <taxon>Actinomycetota</taxon>
        <taxon>Actinomycetes</taxon>
        <taxon>Actinomycetes incertae sedis</taxon>
        <taxon>Halopolyspora</taxon>
    </lineage>
</organism>
<evidence type="ECO:0000256" key="1">
    <source>
        <dbReference type="ARBA" id="ARBA00022553"/>
    </source>
</evidence>
<dbReference type="SUPFAM" id="SSF46894">
    <property type="entry name" value="C-terminal effector domain of the bipartite response regulators"/>
    <property type="match status" value="1"/>
</dbReference>
<evidence type="ECO:0000259" key="4">
    <source>
        <dbReference type="PROSITE" id="PS50043"/>
    </source>
</evidence>
<protein>
    <submittedName>
        <fullName evidence="6">LuxR family two component transcriptional regulator</fullName>
    </submittedName>
</protein>
<accession>A0A368VI62</accession>
<feature type="domain" description="Response regulatory" evidence="5">
    <location>
        <begin position="28"/>
        <end position="147"/>
    </location>
</feature>
<dbReference type="CDD" id="cd17535">
    <property type="entry name" value="REC_NarL-like"/>
    <property type="match status" value="1"/>
</dbReference>
<dbReference type="RefSeq" id="WP_114453794.1">
    <property type="nucleotide sequence ID" value="NZ_QPJC01000009.1"/>
</dbReference>
<evidence type="ECO:0000256" key="2">
    <source>
        <dbReference type="ARBA" id="ARBA00023125"/>
    </source>
</evidence>
<dbReference type="Pfam" id="PF00196">
    <property type="entry name" value="GerE"/>
    <property type="match status" value="1"/>
</dbReference>
<evidence type="ECO:0000259" key="5">
    <source>
        <dbReference type="PROSITE" id="PS50110"/>
    </source>
</evidence>
<dbReference type="PANTHER" id="PTHR45566:SF2">
    <property type="entry name" value="NARL SUBFAMILY"/>
    <property type="match status" value="1"/>
</dbReference>
<dbReference type="GO" id="GO:0003677">
    <property type="term" value="F:DNA binding"/>
    <property type="evidence" value="ECO:0007669"/>
    <property type="project" value="UniProtKB-KW"/>
</dbReference>
<keyword evidence="7" id="KW-1185">Reference proteome</keyword>
<evidence type="ECO:0000256" key="3">
    <source>
        <dbReference type="PROSITE-ProRule" id="PRU00169"/>
    </source>
</evidence>
<dbReference type="NCBIfam" id="NF047785">
    <property type="entry name" value="respo_reg_MadR"/>
    <property type="match status" value="1"/>
</dbReference>
<dbReference type="PROSITE" id="PS00622">
    <property type="entry name" value="HTH_LUXR_1"/>
    <property type="match status" value="1"/>
</dbReference>
<dbReference type="EMBL" id="QPJC01000009">
    <property type="protein sequence ID" value="RCW40975.1"/>
    <property type="molecule type" value="Genomic_DNA"/>
</dbReference>